<feature type="compositionally biased region" description="Polar residues" evidence="1">
    <location>
        <begin position="1"/>
        <end position="10"/>
    </location>
</feature>
<feature type="compositionally biased region" description="Low complexity" evidence="1">
    <location>
        <begin position="11"/>
        <end position="22"/>
    </location>
</feature>
<evidence type="ECO:0000313" key="3">
    <source>
        <dbReference type="Proteomes" id="UP000199706"/>
    </source>
</evidence>
<accession>A0A1G8N5T9</accession>
<evidence type="ECO:0000256" key="1">
    <source>
        <dbReference type="SAM" id="MobiDB-lite"/>
    </source>
</evidence>
<dbReference type="EMBL" id="FNCJ01000033">
    <property type="protein sequence ID" value="SDI75485.1"/>
    <property type="molecule type" value="Genomic_DNA"/>
</dbReference>
<feature type="compositionally biased region" description="Polar residues" evidence="1">
    <location>
        <begin position="125"/>
        <end position="149"/>
    </location>
</feature>
<gene>
    <name evidence="2" type="ORF">SAMN05216466_13325</name>
</gene>
<dbReference type="RefSeq" id="WP_244106331.1">
    <property type="nucleotide sequence ID" value="NZ_CADERL010000015.1"/>
</dbReference>
<reference evidence="2 3" key="1">
    <citation type="submission" date="2016-10" db="EMBL/GenBank/DDBJ databases">
        <authorList>
            <person name="de Groot N.N."/>
        </authorList>
    </citation>
    <scope>NUCLEOTIDE SEQUENCE [LARGE SCALE GENOMIC DNA]</scope>
    <source>
        <strain evidence="2 3">LMG 2247</strain>
    </source>
</reference>
<organism evidence="2 3">
    <name type="scientific">Paraburkholderia phenazinium</name>
    <dbReference type="NCBI Taxonomy" id="60549"/>
    <lineage>
        <taxon>Bacteria</taxon>
        <taxon>Pseudomonadati</taxon>
        <taxon>Pseudomonadota</taxon>
        <taxon>Betaproteobacteria</taxon>
        <taxon>Burkholderiales</taxon>
        <taxon>Burkholderiaceae</taxon>
        <taxon>Paraburkholderia</taxon>
    </lineage>
</organism>
<evidence type="ECO:0000313" key="2">
    <source>
        <dbReference type="EMBL" id="SDI75485.1"/>
    </source>
</evidence>
<feature type="region of interest" description="Disordered" evidence="1">
    <location>
        <begin position="1"/>
        <end position="149"/>
    </location>
</feature>
<name>A0A1G8N5T9_9BURK</name>
<feature type="compositionally biased region" description="Gly residues" evidence="1">
    <location>
        <begin position="46"/>
        <end position="101"/>
    </location>
</feature>
<proteinExistence type="predicted"/>
<sequence length="205" mass="19704">MNTISSAYLNSTPQSTPSTSTQGSADQAVEQLLQDIENLLEDASGNGSGSGSGSGSDSGGGMNLGGGSGGLPQGNGGLPSTGGLPGGSGTTGAQGGAGAGATGQDLRDVKINSTAGGEALHLQEDSQGNLYNGSGNSVGHVNSDGSVSLNSGATKEIQRLETGGNPLSMLNGSAAKPEKGDGGDAVFSSSEVTVEAGDLNQANDF</sequence>
<dbReference type="Proteomes" id="UP000199706">
    <property type="component" value="Unassembled WGS sequence"/>
</dbReference>
<feature type="region of interest" description="Disordered" evidence="1">
    <location>
        <begin position="161"/>
        <end position="205"/>
    </location>
</feature>
<dbReference type="AlphaFoldDB" id="A0A1G8N5T9"/>
<protein>
    <submittedName>
        <fullName evidence="2">Uncharacterized protein</fullName>
    </submittedName>
</protein>